<dbReference type="PROSITE" id="PS50112">
    <property type="entry name" value="PAS"/>
    <property type="match status" value="1"/>
</dbReference>
<dbReference type="AlphaFoldDB" id="A0A7M3V9I6"/>
<keyword evidence="3" id="KW-1185">Reference proteome</keyword>
<dbReference type="InterPro" id="IPR035965">
    <property type="entry name" value="PAS-like_dom_sf"/>
</dbReference>
<dbReference type="SUPFAM" id="SSF55785">
    <property type="entry name" value="PYP-like sensor domain (PAS domain)"/>
    <property type="match status" value="1"/>
</dbReference>
<feature type="domain" description="PAS" evidence="1">
    <location>
        <begin position="17"/>
        <end position="68"/>
    </location>
</feature>
<dbReference type="Pfam" id="PF08447">
    <property type="entry name" value="PAS_3"/>
    <property type="match status" value="1"/>
</dbReference>
<dbReference type="KEGG" id="smax:FJR03_01130"/>
<reference evidence="2 3" key="1">
    <citation type="submission" date="2019-06" db="EMBL/GenBank/DDBJ databases">
        <title>Sulfurimonas gotlandica sp. nov., a chemoautotrophic and psychrotolerant epsilonproteobacterium isolated from a pelagic redoxcline, and an emended description of the genus Sulfurimonas.</title>
        <authorList>
            <person name="Wang S."/>
            <person name="Jiang L."/>
            <person name="Shao Z."/>
        </authorList>
    </citation>
    <scope>NUCLEOTIDE SEQUENCE [LARGE SCALE GENOMIC DNA]</scope>
    <source>
        <strain evidence="2 3">B2</strain>
    </source>
</reference>
<accession>A0A7M3V9I6</accession>
<dbReference type="CDD" id="cd00130">
    <property type="entry name" value="PAS"/>
    <property type="match status" value="1"/>
</dbReference>
<dbReference type="InterPro" id="IPR000014">
    <property type="entry name" value="PAS"/>
</dbReference>
<protein>
    <submittedName>
        <fullName evidence="2">PAS domain-containing protein</fullName>
    </submittedName>
</protein>
<organism evidence="2 3">
    <name type="scientific">Sulfurimonas marina</name>
    <dbReference type="NCBI Taxonomy" id="2590551"/>
    <lineage>
        <taxon>Bacteria</taxon>
        <taxon>Pseudomonadati</taxon>
        <taxon>Campylobacterota</taxon>
        <taxon>Epsilonproteobacteria</taxon>
        <taxon>Campylobacterales</taxon>
        <taxon>Sulfurimonadaceae</taxon>
        <taxon>Sulfurimonas</taxon>
    </lineage>
</organism>
<dbReference type="InterPro" id="IPR013655">
    <property type="entry name" value="PAS_fold_3"/>
</dbReference>
<dbReference type="RefSeq" id="WP_193113844.1">
    <property type="nucleotide sequence ID" value="NZ_CP041165.1"/>
</dbReference>
<dbReference type="EMBL" id="CP041165">
    <property type="protein sequence ID" value="QOP40419.1"/>
    <property type="molecule type" value="Genomic_DNA"/>
</dbReference>
<proteinExistence type="predicted"/>
<dbReference type="Gene3D" id="3.30.450.20">
    <property type="entry name" value="PAS domain"/>
    <property type="match status" value="1"/>
</dbReference>
<dbReference type="NCBIfam" id="TIGR00229">
    <property type="entry name" value="sensory_box"/>
    <property type="match status" value="1"/>
</dbReference>
<dbReference type="Proteomes" id="UP000593910">
    <property type="component" value="Chromosome"/>
</dbReference>
<sequence>MAELMFQDDELIVSKTDTQGKILYGNELFLKLAGYTEQELLNSPHNIIRHPKMPRVIFKLLWETVQQGKEINAYVMNRAKNGDHYWVLANVTPSYDANQNIVGFYSVRRKPTNKALDVIIPLYERLYQAEKSGGVSASQKILDAVIAENGGRYDRFILSL</sequence>
<evidence type="ECO:0000313" key="3">
    <source>
        <dbReference type="Proteomes" id="UP000593910"/>
    </source>
</evidence>
<evidence type="ECO:0000259" key="1">
    <source>
        <dbReference type="PROSITE" id="PS50112"/>
    </source>
</evidence>
<name>A0A7M3V9I6_9BACT</name>
<gene>
    <name evidence="2" type="ORF">FJR03_01130</name>
</gene>
<evidence type="ECO:0000313" key="2">
    <source>
        <dbReference type="EMBL" id="QOP40419.1"/>
    </source>
</evidence>